<dbReference type="EMBL" id="WNKU01000019">
    <property type="protein sequence ID" value="MTV50128.1"/>
    <property type="molecule type" value="Genomic_DNA"/>
</dbReference>
<gene>
    <name evidence="8 10" type="primary">rpsT</name>
    <name evidence="10" type="ORF">GJ688_14215</name>
</gene>
<proteinExistence type="inferred from homology"/>
<accession>A0A6I3SMB5</accession>
<comment type="function">
    <text evidence="1 8">Binds directly to 16S ribosomal RNA.</text>
</comment>
<dbReference type="NCBIfam" id="TIGR00029">
    <property type="entry name" value="S20"/>
    <property type="match status" value="1"/>
</dbReference>
<evidence type="ECO:0000313" key="10">
    <source>
        <dbReference type="EMBL" id="MTV50128.1"/>
    </source>
</evidence>
<evidence type="ECO:0000256" key="2">
    <source>
        <dbReference type="ARBA" id="ARBA00007634"/>
    </source>
</evidence>
<dbReference type="GO" id="GO:0015935">
    <property type="term" value="C:small ribosomal subunit"/>
    <property type="evidence" value="ECO:0007669"/>
    <property type="project" value="TreeGrafter"/>
</dbReference>
<sequence>MPNIKSAMKRVKIARERTLKNASARSALRTTLKRFEEALASANMDNARAALAKAVRALDKASAKGLIHKNTASRKKSRITKRFNSKAKAV</sequence>
<reference evidence="10 11" key="1">
    <citation type="submission" date="2019-11" db="EMBL/GenBank/DDBJ databases">
        <title>Whole-genome sequence of a the green, strictly anaerobic photosynthetic bacterium Heliobacillus mobilis DSM 6151.</title>
        <authorList>
            <person name="Kyndt J.A."/>
            <person name="Meyer T.E."/>
        </authorList>
    </citation>
    <scope>NUCLEOTIDE SEQUENCE [LARGE SCALE GENOMIC DNA]</scope>
    <source>
        <strain evidence="10 11">DSM 6151</strain>
    </source>
</reference>
<dbReference type="OrthoDB" id="9808392at2"/>
<keyword evidence="4 8" id="KW-0694">RNA-binding</keyword>
<evidence type="ECO:0000313" key="11">
    <source>
        <dbReference type="Proteomes" id="UP000430670"/>
    </source>
</evidence>
<dbReference type="InterPro" id="IPR002583">
    <property type="entry name" value="Ribosomal_bS20"/>
</dbReference>
<evidence type="ECO:0000256" key="9">
    <source>
        <dbReference type="SAM" id="MobiDB-lite"/>
    </source>
</evidence>
<evidence type="ECO:0000256" key="5">
    <source>
        <dbReference type="ARBA" id="ARBA00022980"/>
    </source>
</evidence>
<dbReference type="SUPFAM" id="SSF46992">
    <property type="entry name" value="Ribosomal protein S20"/>
    <property type="match status" value="1"/>
</dbReference>
<feature type="compositionally biased region" description="Basic residues" evidence="9">
    <location>
        <begin position="71"/>
        <end position="90"/>
    </location>
</feature>
<keyword evidence="11" id="KW-1185">Reference proteome</keyword>
<evidence type="ECO:0000256" key="7">
    <source>
        <dbReference type="ARBA" id="ARBA00035136"/>
    </source>
</evidence>
<keyword evidence="3 8" id="KW-0699">rRNA-binding</keyword>
<evidence type="ECO:0000256" key="6">
    <source>
        <dbReference type="ARBA" id="ARBA00023274"/>
    </source>
</evidence>
<dbReference type="InterPro" id="IPR036510">
    <property type="entry name" value="Ribosomal_bS20_sf"/>
</dbReference>
<organism evidence="10 11">
    <name type="scientific">Heliobacterium mobile</name>
    <name type="common">Heliobacillus mobilis</name>
    <dbReference type="NCBI Taxonomy" id="28064"/>
    <lineage>
        <taxon>Bacteria</taxon>
        <taxon>Bacillati</taxon>
        <taxon>Bacillota</taxon>
        <taxon>Clostridia</taxon>
        <taxon>Eubacteriales</taxon>
        <taxon>Heliobacteriaceae</taxon>
        <taxon>Heliobacterium</taxon>
    </lineage>
</organism>
<dbReference type="Gene3D" id="1.20.58.110">
    <property type="entry name" value="Ribosomal protein S20"/>
    <property type="match status" value="1"/>
</dbReference>
<dbReference type="FunFam" id="1.20.58.110:FF:000001">
    <property type="entry name" value="30S ribosomal protein S20"/>
    <property type="match status" value="1"/>
</dbReference>
<protein>
    <recommendedName>
        <fullName evidence="7 8">Small ribosomal subunit protein bS20</fullName>
    </recommendedName>
</protein>
<dbReference type="Pfam" id="PF01649">
    <property type="entry name" value="Ribosomal_S20p"/>
    <property type="match status" value="1"/>
</dbReference>
<comment type="similarity">
    <text evidence="2 8">Belongs to the bacterial ribosomal protein bS20 family.</text>
</comment>
<evidence type="ECO:0000256" key="4">
    <source>
        <dbReference type="ARBA" id="ARBA00022884"/>
    </source>
</evidence>
<feature type="region of interest" description="Disordered" evidence="9">
    <location>
        <begin position="70"/>
        <end position="90"/>
    </location>
</feature>
<dbReference type="Proteomes" id="UP000430670">
    <property type="component" value="Unassembled WGS sequence"/>
</dbReference>
<keyword evidence="5 8" id="KW-0689">Ribosomal protein</keyword>
<evidence type="ECO:0000256" key="1">
    <source>
        <dbReference type="ARBA" id="ARBA00003134"/>
    </source>
</evidence>
<dbReference type="GO" id="GO:0006412">
    <property type="term" value="P:translation"/>
    <property type="evidence" value="ECO:0007669"/>
    <property type="project" value="UniProtKB-UniRule"/>
</dbReference>
<dbReference type="PANTHER" id="PTHR33398">
    <property type="entry name" value="30S RIBOSOMAL PROTEIN S20"/>
    <property type="match status" value="1"/>
</dbReference>
<dbReference type="HAMAP" id="MF_00500">
    <property type="entry name" value="Ribosomal_bS20"/>
    <property type="match status" value="1"/>
</dbReference>
<keyword evidence="6 8" id="KW-0687">Ribonucleoprotein</keyword>
<dbReference type="RefSeq" id="WP_155477218.1">
    <property type="nucleotide sequence ID" value="NZ_WNKU01000019.1"/>
</dbReference>
<dbReference type="GO" id="GO:0070181">
    <property type="term" value="F:small ribosomal subunit rRNA binding"/>
    <property type="evidence" value="ECO:0007669"/>
    <property type="project" value="TreeGrafter"/>
</dbReference>
<dbReference type="PANTHER" id="PTHR33398:SF1">
    <property type="entry name" value="SMALL RIBOSOMAL SUBUNIT PROTEIN BS20C"/>
    <property type="match status" value="1"/>
</dbReference>
<comment type="caution">
    <text evidence="10">The sequence shown here is derived from an EMBL/GenBank/DDBJ whole genome shotgun (WGS) entry which is preliminary data.</text>
</comment>
<dbReference type="AlphaFoldDB" id="A0A6I3SMB5"/>
<name>A0A6I3SMB5_HELMO</name>
<evidence type="ECO:0000256" key="8">
    <source>
        <dbReference type="HAMAP-Rule" id="MF_00500"/>
    </source>
</evidence>
<dbReference type="GO" id="GO:0005829">
    <property type="term" value="C:cytosol"/>
    <property type="evidence" value="ECO:0007669"/>
    <property type="project" value="TreeGrafter"/>
</dbReference>
<evidence type="ECO:0000256" key="3">
    <source>
        <dbReference type="ARBA" id="ARBA00022730"/>
    </source>
</evidence>
<dbReference type="GO" id="GO:0003735">
    <property type="term" value="F:structural constituent of ribosome"/>
    <property type="evidence" value="ECO:0007669"/>
    <property type="project" value="InterPro"/>
</dbReference>